<feature type="region of interest" description="Disordered" evidence="1">
    <location>
        <begin position="173"/>
        <end position="197"/>
    </location>
</feature>
<accession>A0A9W6T6H3</accession>
<dbReference type="AlphaFoldDB" id="A0A9W6T6H3"/>
<reference evidence="2" key="1">
    <citation type="submission" date="2023-04" db="EMBL/GenBank/DDBJ databases">
        <title>Candida boidinii NBRC 10035.</title>
        <authorList>
            <person name="Ichikawa N."/>
            <person name="Sato H."/>
            <person name="Tonouchi N."/>
        </authorList>
    </citation>
    <scope>NUCLEOTIDE SEQUENCE</scope>
    <source>
        <strain evidence="2">NBRC 10035</strain>
    </source>
</reference>
<evidence type="ECO:0000313" key="3">
    <source>
        <dbReference type="Proteomes" id="UP001165120"/>
    </source>
</evidence>
<keyword evidence="3" id="KW-1185">Reference proteome</keyword>
<evidence type="ECO:0000256" key="1">
    <source>
        <dbReference type="SAM" id="MobiDB-lite"/>
    </source>
</evidence>
<comment type="caution">
    <text evidence="2">The sequence shown here is derived from an EMBL/GenBank/DDBJ whole genome shotgun (WGS) entry which is preliminary data.</text>
</comment>
<sequence>MIDHLKLHCKGEDSFFLKKKTALIDTLVYKRQDETVAPQFINGYNNDNNTDDINDISDATSSNFSISTANTLKIDRDKNDISISFDLCNFKQDPQNKKCYFTELNISELLKSSSSSVSFPKPILSSFDMPNYFENDVSIEIKFGIASRFKGKETTKRYKLRFGAILTNNSRLHVPQPQPLSNPPQYSEIFDSSEIGN</sequence>
<name>A0A9W6T6H3_CANBO</name>
<gene>
    <name evidence="2" type="ORF">Cboi02_000567000</name>
</gene>
<dbReference type="Proteomes" id="UP001165120">
    <property type="component" value="Unassembled WGS sequence"/>
</dbReference>
<evidence type="ECO:0000313" key="2">
    <source>
        <dbReference type="EMBL" id="GME77933.1"/>
    </source>
</evidence>
<protein>
    <submittedName>
        <fullName evidence="2">Unnamed protein product</fullName>
    </submittedName>
</protein>
<dbReference type="EMBL" id="BSXN01002888">
    <property type="protein sequence ID" value="GME77933.1"/>
    <property type="molecule type" value="Genomic_DNA"/>
</dbReference>
<organism evidence="2 3">
    <name type="scientific">Candida boidinii</name>
    <name type="common">Yeast</name>
    <dbReference type="NCBI Taxonomy" id="5477"/>
    <lineage>
        <taxon>Eukaryota</taxon>
        <taxon>Fungi</taxon>
        <taxon>Dikarya</taxon>
        <taxon>Ascomycota</taxon>
        <taxon>Saccharomycotina</taxon>
        <taxon>Pichiomycetes</taxon>
        <taxon>Pichiales</taxon>
        <taxon>Pichiaceae</taxon>
        <taxon>Ogataea</taxon>
        <taxon>Ogataea/Candida clade</taxon>
    </lineage>
</organism>
<proteinExistence type="predicted"/>